<proteinExistence type="predicted"/>
<sequence length="137" mass="15037">MSKFDGVRSSFERAHDDLFDAPFDAEFVNTTQGSYDPNTGEITGSTETSLGTIAVEIVPPAMDTTVDVSGTSFSWDTSIRFPEDKQPGDLIPLGEDSREPTQVIITDPEENSTDTYELHGYSYEKGSGMIMARLVEQ</sequence>
<reference evidence="2" key="1">
    <citation type="submission" date="2021-05" db="EMBL/GenBank/DDBJ databases">
        <title>Diversity, taxonomy and evolution of archaeal viruses of the class Caudoviricetes.</title>
        <authorList>
            <person name="Liu Y."/>
            <person name="Demina T.A."/>
            <person name="Roux S."/>
            <person name="Aiewsakun P."/>
            <person name="Kazlauskas D."/>
            <person name="Simmonds P."/>
            <person name="Prangishvili D."/>
            <person name="Oksanen H.M."/>
            <person name="Krupovic M."/>
        </authorList>
    </citation>
    <scope>NUCLEOTIDE SEQUENCE</scope>
    <source>
        <strain evidence="2">HATV-3/30</strain>
    </source>
</reference>
<organism evidence="2 3">
    <name type="scientific">Haloarcula tailed virus 3</name>
    <dbReference type="NCBI Taxonomy" id="2877990"/>
    <lineage>
        <taxon>Viruses</taxon>
        <taxon>Duplodnaviria</taxon>
        <taxon>Heunggongvirae</taxon>
        <taxon>Uroviricota</taxon>
        <taxon>Caudoviricetes</taxon>
        <taxon>Kirjokansivirales</taxon>
        <taxon>Pyrstoviridae</taxon>
        <taxon>Hatrivirus</taxon>
        <taxon>Hatrivirus caudatum</taxon>
        <taxon>Hatrivirus HATV3</taxon>
    </lineage>
</organism>
<dbReference type="Proteomes" id="UP000827845">
    <property type="component" value="Segment"/>
</dbReference>
<accession>A0AAE8Y054</accession>
<evidence type="ECO:0000256" key="1">
    <source>
        <dbReference type="SAM" id="MobiDB-lite"/>
    </source>
</evidence>
<dbReference type="EMBL" id="MZ334527">
    <property type="protein sequence ID" value="UBF23375.1"/>
    <property type="molecule type" value="Genomic_DNA"/>
</dbReference>
<keyword evidence="3" id="KW-1185">Reference proteome</keyword>
<protein>
    <submittedName>
        <fullName evidence="2">Uncharacterized protein</fullName>
    </submittedName>
</protein>
<name>A0AAE8Y054_9CAUD</name>
<evidence type="ECO:0000313" key="3">
    <source>
        <dbReference type="Proteomes" id="UP000827845"/>
    </source>
</evidence>
<gene>
    <name evidence="2" type="ORF">HATV-3_gp25</name>
</gene>
<feature type="region of interest" description="Disordered" evidence="1">
    <location>
        <begin position="78"/>
        <end position="100"/>
    </location>
</feature>
<evidence type="ECO:0000313" key="2">
    <source>
        <dbReference type="EMBL" id="UBF23375.1"/>
    </source>
</evidence>